<sequence length="106" mass="12619">MLHRKGPQHDIDWNEVLPIEIWDARWEHIIGELDFEDTAPDGLNVHEEREQFRDVEPLIQDHATLEDGEQSRVRKQRRVRKRGMEPARVGVQDAYNLRSEKGRNEK</sequence>
<keyword evidence="3" id="KW-1185">Reference proteome</keyword>
<organism evidence="2 3">
    <name type="scientific">Rhododendron simsii</name>
    <name type="common">Sims's rhododendron</name>
    <dbReference type="NCBI Taxonomy" id="118357"/>
    <lineage>
        <taxon>Eukaryota</taxon>
        <taxon>Viridiplantae</taxon>
        <taxon>Streptophyta</taxon>
        <taxon>Embryophyta</taxon>
        <taxon>Tracheophyta</taxon>
        <taxon>Spermatophyta</taxon>
        <taxon>Magnoliopsida</taxon>
        <taxon>eudicotyledons</taxon>
        <taxon>Gunneridae</taxon>
        <taxon>Pentapetalae</taxon>
        <taxon>asterids</taxon>
        <taxon>Ericales</taxon>
        <taxon>Ericaceae</taxon>
        <taxon>Ericoideae</taxon>
        <taxon>Rhodoreae</taxon>
        <taxon>Rhododendron</taxon>
    </lineage>
</organism>
<evidence type="ECO:0000313" key="3">
    <source>
        <dbReference type="Proteomes" id="UP000626092"/>
    </source>
</evidence>
<dbReference type="AlphaFoldDB" id="A0A834H8E9"/>
<gene>
    <name evidence="2" type="ORF">RHSIM_Rhsim05G0207700</name>
</gene>
<name>A0A834H8E9_RHOSS</name>
<protein>
    <submittedName>
        <fullName evidence="2">Uncharacterized protein</fullName>
    </submittedName>
</protein>
<reference evidence="2" key="1">
    <citation type="submission" date="2019-11" db="EMBL/GenBank/DDBJ databases">
        <authorList>
            <person name="Liu Y."/>
            <person name="Hou J."/>
            <person name="Li T.-Q."/>
            <person name="Guan C.-H."/>
            <person name="Wu X."/>
            <person name="Wu H.-Z."/>
            <person name="Ling F."/>
            <person name="Zhang R."/>
            <person name="Shi X.-G."/>
            <person name="Ren J.-P."/>
            <person name="Chen E.-F."/>
            <person name="Sun J.-M."/>
        </authorList>
    </citation>
    <scope>NUCLEOTIDE SEQUENCE</scope>
    <source>
        <strain evidence="2">Adult_tree_wgs_1</strain>
        <tissue evidence="2">Leaves</tissue>
    </source>
</reference>
<dbReference type="Proteomes" id="UP000626092">
    <property type="component" value="Unassembled WGS sequence"/>
</dbReference>
<feature type="region of interest" description="Disordered" evidence="1">
    <location>
        <begin position="67"/>
        <end position="106"/>
    </location>
</feature>
<evidence type="ECO:0000256" key="1">
    <source>
        <dbReference type="SAM" id="MobiDB-lite"/>
    </source>
</evidence>
<comment type="caution">
    <text evidence="2">The sequence shown here is derived from an EMBL/GenBank/DDBJ whole genome shotgun (WGS) entry which is preliminary data.</text>
</comment>
<evidence type="ECO:0000313" key="2">
    <source>
        <dbReference type="EMBL" id="KAF7143423.1"/>
    </source>
</evidence>
<proteinExistence type="predicted"/>
<accession>A0A834H8E9</accession>
<dbReference type="EMBL" id="WJXA01000005">
    <property type="protein sequence ID" value="KAF7143423.1"/>
    <property type="molecule type" value="Genomic_DNA"/>
</dbReference>